<dbReference type="EMBL" id="JAUQSY010000014">
    <property type="protein sequence ID" value="MDO7876816.1"/>
    <property type="molecule type" value="Genomic_DNA"/>
</dbReference>
<reference evidence="3" key="1">
    <citation type="submission" date="2023-07" db="EMBL/GenBank/DDBJ databases">
        <authorList>
            <person name="Kim M.K."/>
        </authorList>
    </citation>
    <scope>NUCLEOTIDE SEQUENCE</scope>
    <source>
        <strain evidence="3">ASUV-10-1</strain>
    </source>
</reference>
<dbReference type="Proteomes" id="UP001176429">
    <property type="component" value="Unassembled WGS sequence"/>
</dbReference>
<accession>A0ABT9BEX6</accession>
<feature type="signal peptide" evidence="1">
    <location>
        <begin position="1"/>
        <end position="20"/>
    </location>
</feature>
<evidence type="ECO:0000313" key="4">
    <source>
        <dbReference type="Proteomes" id="UP001176429"/>
    </source>
</evidence>
<feature type="chain" id="PRO_5046784279" evidence="1">
    <location>
        <begin position="21"/>
        <end position="192"/>
    </location>
</feature>
<dbReference type="InterPro" id="IPR025665">
    <property type="entry name" value="Beta-barrel_OMP_2"/>
</dbReference>
<evidence type="ECO:0000313" key="3">
    <source>
        <dbReference type="EMBL" id="MDO7876816.1"/>
    </source>
</evidence>
<dbReference type="SUPFAM" id="SSF56925">
    <property type="entry name" value="OMPA-like"/>
    <property type="match status" value="1"/>
</dbReference>
<sequence length="192" mass="20468">MKKVILSLVLLAGVAGAAQAQDGARIGIRAGISANTLSGDNTDGLTYALGGLGGLTANFPLSENVSIQPELLYNLKGTQYDDTSVRLDLHYVDLPIFVKYRTGGFYVEAGPQVGYLLSAKLGGEDKGSIETDQLQRFQFGYAAGLGYYLTEGLSLGLRFNGGINSVGKDDDGFDQVRTRSFNFVVGYEFGSK</sequence>
<name>A0ABT9BEX6_9BACT</name>
<dbReference type="RefSeq" id="WP_305008204.1">
    <property type="nucleotide sequence ID" value="NZ_JAUQSY010000014.1"/>
</dbReference>
<evidence type="ECO:0000259" key="2">
    <source>
        <dbReference type="Pfam" id="PF13568"/>
    </source>
</evidence>
<feature type="domain" description="Outer membrane protein beta-barrel" evidence="2">
    <location>
        <begin position="19"/>
        <end position="166"/>
    </location>
</feature>
<comment type="caution">
    <text evidence="3">The sequence shown here is derived from an EMBL/GenBank/DDBJ whole genome shotgun (WGS) entry which is preliminary data.</text>
</comment>
<proteinExistence type="predicted"/>
<keyword evidence="1" id="KW-0732">Signal</keyword>
<dbReference type="Pfam" id="PF13568">
    <property type="entry name" value="OMP_b-brl_2"/>
    <property type="match status" value="1"/>
</dbReference>
<evidence type="ECO:0000256" key="1">
    <source>
        <dbReference type="SAM" id="SignalP"/>
    </source>
</evidence>
<gene>
    <name evidence="3" type="ORF">Q5H93_18875</name>
</gene>
<keyword evidence="4" id="KW-1185">Reference proteome</keyword>
<protein>
    <submittedName>
        <fullName evidence="3">Porin family protein</fullName>
    </submittedName>
</protein>
<organism evidence="3 4">
    <name type="scientific">Hymenobacter aranciens</name>
    <dbReference type="NCBI Taxonomy" id="3063996"/>
    <lineage>
        <taxon>Bacteria</taxon>
        <taxon>Pseudomonadati</taxon>
        <taxon>Bacteroidota</taxon>
        <taxon>Cytophagia</taxon>
        <taxon>Cytophagales</taxon>
        <taxon>Hymenobacteraceae</taxon>
        <taxon>Hymenobacter</taxon>
    </lineage>
</organism>
<dbReference type="InterPro" id="IPR011250">
    <property type="entry name" value="OMP/PagP_B-barrel"/>
</dbReference>